<dbReference type="AlphaFoldDB" id="A0A2H9RDC9"/>
<dbReference type="PANTHER" id="PTHR42210">
    <property type="entry name" value="DNA POLYMERASE II LARGE SUBUNIT"/>
    <property type="match status" value="1"/>
</dbReference>
<accession>A0A2H9RDC9</accession>
<evidence type="ECO:0000256" key="7">
    <source>
        <dbReference type="ARBA" id="ARBA00022801"/>
    </source>
</evidence>
<sequence length="1136" mass="128948">MANNIETYRNTLNQEVEKQAAIANKARAKGYDLEKTIGIKISPDKAGRIEGLFATEFKEAEGSGIAERIRELEAQLGANNIKIAFNLAEEIAANKFFNIPSIEKKIEAGVRLGLTYLTSGIVAAPLEGIVCIKLKKNDDGSDYAAVYFAGPIRAAGGTAQAVSVLLTDFIRQKYNIEKYKITRDEIERGVLEINSYSTRQYNPVDEEIRFMLSHLPVEVSGEGTEDYEVPNYKNLPRIETPNIRGGFCLVITEGLMLKAKKLMKIAEKMSLSSWGWIDDYVKLKEKIHTNTDGKKTSAKVLPNYKYLEELAAGRPIFGYPSVVGGFRLRYGRARTSGFAAYAIHPASAVLSDGFIAVGTQLKVERPGKSTVISFCDEIEGPIVKLKSGDVLQLTSREQAEKMKKEVESILFWGDLLISYGDFLHNNHILIPSGYVEEWWIQELEKAVIGSKDKEKDKDKENNQKINDIKNEENNQKINDIKNEENNQKISEIKAKKYSVSVNDALDLSRKYKIPLYPKYTFWWKEISKRELLTLYNKIWQQESDGFVFEIDFKTILEKLRCTHNIKNNLVWLEENLIILRQLLPKDAKIEQRISESENISNIDLLSKISGVVLREKAPCFIGCRMGRPEKAQMRAMRGSPCSLFPVGLDGGRLREVNNMNKMNIKFRDFFCSKCNKSVLWGVCPFCKSQTTEKQIISAEHDIKTLLDNAHLNLKNKFKQVEILKGVRGLSSERMIPERIEKGILRSFHNLTIFKDCTIRYDAIDVPITHFKPKEIGTSIEKLRKLGYFEDYLGNPLKQEDQICELFAQDVIMPENASDVFVSISRFVDDELEFFYNLSRYYSIKTANDLIGHLVIGLAPHTSAGIIGRIIGFTPAFAQFAHPYWHAAKRRNCDGDEDGFMLLMDALLNFSQQYLPNKRGTRIMDAPIVLTTILKVEEVDDEVYHLDVADHYPLEFYEAAFCYDAPSAVSIDLVENKMKAGTPYSGLKFTHNTTCFYDGPHTSSYKTLTTMLDKVMAELEIAKKAVSVEETDVANLVIQCHFIKDIRGNLRSFTTQTVRCTGCNEIFRRPPLAGICPKCKKNLTLTIHEGGIRKYLGPSLKIVEKYRLDEYTRQCLDLILCQVDAVFGKKTNQNTLF</sequence>
<evidence type="ECO:0000256" key="11">
    <source>
        <dbReference type="ARBA" id="ARBA00023268"/>
    </source>
</evidence>
<evidence type="ECO:0000259" key="17">
    <source>
        <dbReference type="Pfam" id="PF24844"/>
    </source>
</evidence>
<comment type="catalytic activity">
    <reaction evidence="13 14">
        <text>DNA(n) + a 2'-deoxyribonucleoside 5'-triphosphate = DNA(n+1) + diphosphate</text>
        <dbReference type="Rhea" id="RHEA:22508"/>
        <dbReference type="Rhea" id="RHEA-COMP:17339"/>
        <dbReference type="Rhea" id="RHEA-COMP:17340"/>
        <dbReference type="ChEBI" id="CHEBI:33019"/>
        <dbReference type="ChEBI" id="CHEBI:61560"/>
        <dbReference type="ChEBI" id="CHEBI:173112"/>
        <dbReference type="EC" id="2.7.7.7"/>
    </reaction>
</comment>
<dbReference type="EC" id="3.1.11.1" evidence="14"/>
<dbReference type="PANTHER" id="PTHR42210:SF1">
    <property type="entry name" value="DNA POLYMERASE II LARGE SUBUNIT"/>
    <property type="match status" value="1"/>
</dbReference>
<evidence type="ECO:0000256" key="12">
    <source>
        <dbReference type="ARBA" id="ARBA00025068"/>
    </source>
</evidence>
<organism evidence="19 20">
    <name type="scientific">Huberarchaeum crystalense</name>
    <dbReference type="NCBI Taxonomy" id="2014257"/>
    <lineage>
        <taxon>Archaea</taxon>
        <taxon>Candidatus Huberarchaeota</taxon>
        <taxon>Candidatus Huberarchaeia</taxon>
        <taxon>Candidatus Huberarchaeales</taxon>
        <taxon>Candidatus Huberarchaeaceae</taxon>
        <taxon>Candidatus Huberarchaeum</taxon>
    </lineage>
</organism>
<dbReference type="InterPro" id="IPR004475">
    <property type="entry name" value="PolC_DP2"/>
</dbReference>
<protein>
    <recommendedName>
        <fullName evidence="14">DNA polymerase II large subunit</fullName>
        <shortName evidence="14">Pol II</shortName>
        <ecNumber evidence="14">2.7.7.7</ecNumber>
    </recommendedName>
    <alternativeName>
        <fullName evidence="14">Exodeoxyribonuclease large subunit</fullName>
        <ecNumber evidence="14">3.1.11.1</ecNumber>
    </alternativeName>
</protein>
<evidence type="ECO:0000313" key="19">
    <source>
        <dbReference type="EMBL" id="PJC01531.1"/>
    </source>
</evidence>
<gene>
    <name evidence="14" type="primary">polC</name>
    <name evidence="19" type="ORF">CO072_00985</name>
</gene>
<dbReference type="InterPro" id="IPR056171">
    <property type="entry name" value="PolC_DP2_central_dom"/>
</dbReference>
<dbReference type="NCBIfam" id="TIGR00354">
    <property type="entry name" value="polC"/>
    <property type="match status" value="1"/>
</dbReference>
<evidence type="ECO:0000256" key="2">
    <source>
        <dbReference type="ARBA" id="ARBA00011315"/>
    </source>
</evidence>
<dbReference type="GO" id="GO:0003887">
    <property type="term" value="F:DNA-directed DNA polymerase activity"/>
    <property type="evidence" value="ECO:0007669"/>
    <property type="project" value="UniProtKB-UniRule"/>
</dbReference>
<proteinExistence type="inferred from homology"/>
<dbReference type="GO" id="GO:0006308">
    <property type="term" value="P:DNA catabolic process"/>
    <property type="evidence" value="ECO:0007669"/>
    <property type="project" value="UniProtKB-UniRule"/>
</dbReference>
<evidence type="ECO:0000256" key="5">
    <source>
        <dbReference type="ARBA" id="ARBA00022705"/>
    </source>
</evidence>
<keyword evidence="3 14" id="KW-0808">Transferase</keyword>
<dbReference type="Proteomes" id="UP000231232">
    <property type="component" value="Unassembled WGS sequence"/>
</dbReference>
<evidence type="ECO:0000256" key="4">
    <source>
        <dbReference type="ARBA" id="ARBA00022695"/>
    </source>
</evidence>
<dbReference type="EMBL" id="PFSX01000026">
    <property type="protein sequence ID" value="PJC01531.1"/>
    <property type="molecule type" value="Genomic_DNA"/>
</dbReference>
<evidence type="ECO:0000313" key="20">
    <source>
        <dbReference type="Proteomes" id="UP000231232"/>
    </source>
</evidence>
<dbReference type="EC" id="2.7.7.7" evidence="14"/>
<reference evidence="20" key="1">
    <citation type="submission" date="2017-09" db="EMBL/GenBank/DDBJ databases">
        <title>Depth-based differentiation of microbial function through sediment-hosted aquifers and enrichment of novel symbionts in the deep terrestrial subsurface.</title>
        <authorList>
            <person name="Probst A.J."/>
            <person name="Ladd B."/>
            <person name="Jarett J.K."/>
            <person name="Geller-Mcgrath D.E."/>
            <person name="Sieber C.M.K."/>
            <person name="Emerson J.B."/>
            <person name="Anantharaman K."/>
            <person name="Thomas B.C."/>
            <person name="Malmstrom R."/>
            <person name="Stieglmeier M."/>
            <person name="Klingl A."/>
            <person name="Woyke T."/>
            <person name="Ryan C.M."/>
            <person name="Banfield J.F."/>
        </authorList>
    </citation>
    <scope>NUCLEOTIDE SEQUENCE [LARGE SCALE GENOMIC DNA]</scope>
</reference>
<dbReference type="PIRSF" id="PIRSF016275">
    <property type="entry name" value="PolC_DP2"/>
    <property type="match status" value="1"/>
</dbReference>
<keyword evidence="6 14" id="KW-0540">Nuclease</keyword>
<keyword evidence="4 14" id="KW-0548">Nucleotidyltransferase</keyword>
<comment type="function">
    <text evidence="12 14">Possesses two activities: a DNA synthesis (polymerase) and an exonucleolytic activity that degrades single-stranded DNA in the 3'- to 5'-direction. Has a template-primer preference which is characteristic of a replicative DNA polymerase.</text>
</comment>
<evidence type="ECO:0000259" key="18">
    <source>
        <dbReference type="Pfam" id="PF24846"/>
    </source>
</evidence>
<feature type="domain" description="DNA polymerase II large subunit DP2 N-terminal" evidence="16">
    <location>
        <begin position="8"/>
        <end position="281"/>
    </location>
</feature>
<evidence type="ECO:0000256" key="6">
    <source>
        <dbReference type="ARBA" id="ARBA00022722"/>
    </source>
</evidence>
<evidence type="ECO:0000259" key="16">
    <source>
        <dbReference type="Pfam" id="PF03833"/>
    </source>
</evidence>
<keyword evidence="10 14" id="KW-0238">DNA-binding</keyword>
<comment type="catalytic activity">
    <reaction evidence="14">
        <text>Exonucleolytic cleavage in the 3'- to 5'-direction to yield nucleoside 5'-phosphates.</text>
        <dbReference type="EC" id="3.1.11.1"/>
    </reaction>
</comment>
<evidence type="ECO:0000256" key="14">
    <source>
        <dbReference type="HAMAP-Rule" id="MF_00324"/>
    </source>
</evidence>
<dbReference type="GO" id="GO:0003677">
    <property type="term" value="F:DNA binding"/>
    <property type="evidence" value="ECO:0007669"/>
    <property type="project" value="UniProtKB-UniRule"/>
</dbReference>
<evidence type="ECO:0000256" key="9">
    <source>
        <dbReference type="ARBA" id="ARBA00022932"/>
    </source>
</evidence>
<feature type="region of interest" description="Disordered" evidence="15">
    <location>
        <begin position="451"/>
        <end position="482"/>
    </location>
</feature>
<dbReference type="GO" id="GO:0008310">
    <property type="term" value="F:single-stranded DNA 3'-5' DNA exonuclease activity"/>
    <property type="evidence" value="ECO:0007669"/>
    <property type="project" value="UniProtKB-EC"/>
</dbReference>
<evidence type="ECO:0000256" key="10">
    <source>
        <dbReference type="ARBA" id="ARBA00023125"/>
    </source>
</evidence>
<dbReference type="GO" id="GO:0006261">
    <property type="term" value="P:DNA-templated DNA replication"/>
    <property type="evidence" value="ECO:0007669"/>
    <property type="project" value="UniProtKB-UniRule"/>
</dbReference>
<dbReference type="HAMAP" id="MF_00324">
    <property type="entry name" value="DNApol_II_L_arch"/>
    <property type="match status" value="1"/>
</dbReference>
<keyword evidence="8 14" id="KW-0269">Exonuclease</keyword>
<dbReference type="Pfam" id="PF24844">
    <property type="entry name" value="PolC_DP2_central"/>
    <property type="match status" value="1"/>
</dbReference>
<comment type="caution">
    <text evidence="19">The sequence shown here is derived from an EMBL/GenBank/DDBJ whole genome shotgun (WGS) entry which is preliminary data.</text>
</comment>
<feature type="domain" description="DNA polymerase II large subunit DP2 central" evidence="17">
    <location>
        <begin position="295"/>
        <end position="695"/>
    </location>
</feature>
<keyword evidence="9 14" id="KW-0239">DNA-directed DNA polymerase</keyword>
<comment type="similarity">
    <text evidence="1 14">Belongs to the archaeal DNA polymerase II family.</text>
</comment>
<keyword evidence="7 14" id="KW-0378">Hydrolase</keyword>
<evidence type="ECO:0000256" key="1">
    <source>
        <dbReference type="ARBA" id="ARBA00011053"/>
    </source>
</evidence>
<dbReference type="InterPro" id="IPR056172">
    <property type="entry name" value="PolC_DP2_cat_dom"/>
</dbReference>
<comment type="subunit">
    <text evidence="2 14">Heterodimer of a large subunit and a small subunit.</text>
</comment>
<evidence type="ECO:0000256" key="3">
    <source>
        <dbReference type="ARBA" id="ARBA00022679"/>
    </source>
</evidence>
<dbReference type="InterPro" id="IPR016033">
    <property type="entry name" value="PolC_DP2_N"/>
</dbReference>
<dbReference type="NCBIfam" id="NF003103">
    <property type="entry name" value="PRK04023.1"/>
    <property type="match status" value="1"/>
</dbReference>
<dbReference type="Pfam" id="PF03833">
    <property type="entry name" value="PolC_DP2_N"/>
    <property type="match status" value="1"/>
</dbReference>
<keyword evidence="5 14" id="KW-0235">DNA replication</keyword>
<evidence type="ECO:0000256" key="8">
    <source>
        <dbReference type="ARBA" id="ARBA00022839"/>
    </source>
</evidence>
<feature type="domain" description="DNA polymerase II large subunit DP2 catalytic" evidence="18">
    <location>
        <begin position="719"/>
        <end position="1013"/>
    </location>
</feature>
<name>A0A2H9RDC9_HUBC1</name>
<evidence type="ECO:0000256" key="13">
    <source>
        <dbReference type="ARBA" id="ARBA00049244"/>
    </source>
</evidence>
<evidence type="ECO:0000256" key="15">
    <source>
        <dbReference type="SAM" id="MobiDB-lite"/>
    </source>
</evidence>
<dbReference type="Pfam" id="PF24846">
    <property type="entry name" value="PolC_DP2_cat"/>
    <property type="match status" value="1"/>
</dbReference>
<keyword evidence="11 14" id="KW-0511">Multifunctional enzyme</keyword>